<proteinExistence type="predicted"/>
<dbReference type="InterPro" id="IPR032585">
    <property type="entry name" value="DUF4912"/>
</dbReference>
<dbReference type="PATRIC" id="fig|889378.3.peg.2112"/>
<gene>
    <name evidence="1" type="ordered locus">Spiaf_2126</name>
</gene>
<dbReference type="Pfam" id="PF16258">
    <property type="entry name" value="DUF4912"/>
    <property type="match status" value="1"/>
</dbReference>
<organism evidence="1 2">
    <name type="scientific">Spirochaeta africana (strain ATCC 700263 / DSM 8902 / Z-7692)</name>
    <dbReference type="NCBI Taxonomy" id="889378"/>
    <lineage>
        <taxon>Bacteria</taxon>
        <taxon>Pseudomonadati</taxon>
        <taxon>Spirochaetota</taxon>
        <taxon>Spirochaetia</taxon>
        <taxon>Spirochaetales</taxon>
        <taxon>Spirochaetaceae</taxon>
        <taxon>Spirochaeta</taxon>
    </lineage>
</organism>
<sequence>MTRERLQSLSDDVLVSLAEEFEVDWDEEEGRDALISALFDAYEDIRLEHDASNNNLVKVQEKKYDIQEELVNAPSESDGIELPSRYNESRISLLLRDPAWAYCYWDINDYHLRELAESHEQEVTGLILRVVEVACCDAEDGTVIDSFDVPVSLEDTNWYINLPNRDSYYRVRLILQLEESEVLIAASNTILVPLGFLSTPEGDNTASDALIAISGIENLGVSSFGASVPQRIRTFSEQYFLE</sequence>
<dbReference type="EMBL" id="CP003282">
    <property type="protein sequence ID" value="AFG38174.1"/>
    <property type="molecule type" value="Genomic_DNA"/>
</dbReference>
<dbReference type="Proteomes" id="UP000007383">
    <property type="component" value="Chromosome"/>
</dbReference>
<dbReference type="HOGENOM" id="CLU_100589_0_0_12"/>
<dbReference type="RefSeq" id="WP_014456157.1">
    <property type="nucleotide sequence ID" value="NC_017098.1"/>
</dbReference>
<dbReference type="KEGG" id="sfc:Spiaf_2126"/>
<name>H9UKY1_SPIAZ</name>
<protein>
    <recommendedName>
        <fullName evidence="3">DUF4912 domain-containing protein</fullName>
    </recommendedName>
</protein>
<keyword evidence="2" id="KW-1185">Reference proteome</keyword>
<evidence type="ECO:0008006" key="3">
    <source>
        <dbReference type="Google" id="ProtNLM"/>
    </source>
</evidence>
<evidence type="ECO:0000313" key="2">
    <source>
        <dbReference type="Proteomes" id="UP000007383"/>
    </source>
</evidence>
<accession>H9UKY1</accession>
<reference evidence="2" key="1">
    <citation type="journal article" date="2013" name="Stand. Genomic Sci.">
        <title>Complete genome sequence of the halophilic bacterium Spirochaeta africana type strain (Z-7692(T)) from the alkaline Lake Magadi in the East African Rift.</title>
        <authorList>
            <person name="Liolos K."/>
            <person name="Abt B."/>
            <person name="Scheuner C."/>
            <person name="Teshima H."/>
            <person name="Held B."/>
            <person name="Lapidus A."/>
            <person name="Nolan M."/>
            <person name="Lucas S."/>
            <person name="Deshpande S."/>
            <person name="Cheng J.F."/>
            <person name="Tapia R."/>
            <person name="Goodwin L.A."/>
            <person name="Pitluck S."/>
            <person name="Pagani I."/>
            <person name="Ivanova N."/>
            <person name="Mavromatis K."/>
            <person name="Mikhailova N."/>
            <person name="Huntemann M."/>
            <person name="Pati A."/>
            <person name="Chen A."/>
            <person name="Palaniappan K."/>
            <person name="Land M."/>
            <person name="Rohde M."/>
            <person name="Tindall B.J."/>
            <person name="Detter J.C."/>
            <person name="Goker M."/>
            <person name="Bristow J."/>
            <person name="Eisen J.A."/>
            <person name="Markowitz V."/>
            <person name="Hugenholtz P."/>
            <person name="Woyke T."/>
            <person name="Klenk H.P."/>
            <person name="Kyrpides N.C."/>
        </authorList>
    </citation>
    <scope>NUCLEOTIDE SEQUENCE</scope>
    <source>
        <strain evidence="2">ATCC 700263 / DSM 8902 / Z-7692</strain>
    </source>
</reference>
<evidence type="ECO:0000313" key="1">
    <source>
        <dbReference type="EMBL" id="AFG38174.1"/>
    </source>
</evidence>
<dbReference type="AlphaFoldDB" id="H9UKY1"/>
<dbReference type="STRING" id="889378.Spiaf_2126"/>
<dbReference type="eggNOG" id="COG3330">
    <property type="taxonomic scope" value="Bacteria"/>
</dbReference>